<dbReference type="Proteomes" id="UP001165121">
    <property type="component" value="Unassembled WGS sequence"/>
</dbReference>
<accession>A0A9W7D2E5</accession>
<dbReference type="PANTHER" id="PTHR38420:SF1">
    <property type="entry name" value="PUTATIVE (AFU_ORTHOLOGUE AFUA_5G14690)-RELATED"/>
    <property type="match status" value="1"/>
</dbReference>
<dbReference type="InterPro" id="IPR009163">
    <property type="entry name" value="Ap4A_phos1/2"/>
</dbReference>
<proteinExistence type="predicted"/>
<dbReference type="InterPro" id="IPR036265">
    <property type="entry name" value="HIT-like_sf"/>
</dbReference>
<organism evidence="2 3">
    <name type="scientific">Phytophthora fragariaefolia</name>
    <dbReference type="NCBI Taxonomy" id="1490495"/>
    <lineage>
        <taxon>Eukaryota</taxon>
        <taxon>Sar</taxon>
        <taxon>Stramenopiles</taxon>
        <taxon>Oomycota</taxon>
        <taxon>Peronosporomycetes</taxon>
        <taxon>Peronosporales</taxon>
        <taxon>Peronosporaceae</taxon>
        <taxon>Phytophthora</taxon>
    </lineage>
</organism>
<dbReference type="GO" id="GO:0009117">
    <property type="term" value="P:nucleotide metabolic process"/>
    <property type="evidence" value="ECO:0007669"/>
    <property type="project" value="InterPro"/>
</dbReference>
<feature type="domain" description="Ap4A phosphorylase 1/2 N-terminal" evidence="1">
    <location>
        <begin position="3"/>
        <end position="142"/>
    </location>
</feature>
<dbReference type="InterPro" id="IPR045759">
    <property type="entry name" value="Ap4A_phos1/2_N"/>
</dbReference>
<dbReference type="AlphaFoldDB" id="A0A9W7D2E5"/>
<comment type="caution">
    <text evidence="2">The sequence shown here is derived from an EMBL/GenBank/DDBJ whole genome shotgun (WGS) entry which is preliminary data.</text>
</comment>
<name>A0A9W7D2E5_9STRA</name>
<evidence type="ECO:0000313" key="2">
    <source>
        <dbReference type="EMBL" id="GMF50818.1"/>
    </source>
</evidence>
<dbReference type="SUPFAM" id="SSF54197">
    <property type="entry name" value="HIT-like"/>
    <property type="match status" value="1"/>
</dbReference>
<keyword evidence="3" id="KW-1185">Reference proteome</keyword>
<dbReference type="Gene3D" id="3.30.428.70">
    <property type="match status" value="1"/>
</dbReference>
<dbReference type="OrthoDB" id="10267950at2759"/>
<evidence type="ECO:0000313" key="3">
    <source>
        <dbReference type="Proteomes" id="UP001165121"/>
    </source>
</evidence>
<reference evidence="2" key="1">
    <citation type="submission" date="2023-04" db="EMBL/GenBank/DDBJ databases">
        <title>Phytophthora fragariaefolia NBRC 109709.</title>
        <authorList>
            <person name="Ichikawa N."/>
            <person name="Sato H."/>
            <person name="Tonouchi N."/>
        </authorList>
    </citation>
    <scope>NUCLEOTIDE SEQUENCE</scope>
    <source>
        <strain evidence="2">NBRC 109709</strain>
    </source>
</reference>
<evidence type="ECO:0000259" key="1">
    <source>
        <dbReference type="Pfam" id="PF19327"/>
    </source>
</evidence>
<sequence length="146" mass="16555">MMRKSMLDVTQRATQSQALKKITAGYELLPPSEQGVRYILWAADAAHAKPRPAERKDEQPKASRDPFAKEHLEHDLFVTQLHGTHNLVLNKFNVVDEHVVLPTIEFAPQEQPLDAADFRAMWTAMQGLDAFAFFNCGFESGARYGW</sequence>
<dbReference type="Pfam" id="PF19327">
    <property type="entry name" value="Ap4A_phos_N"/>
    <property type="match status" value="1"/>
</dbReference>
<dbReference type="InterPro" id="IPR043171">
    <property type="entry name" value="Ap4A_phos1/2-like"/>
</dbReference>
<gene>
    <name evidence="2" type="ORF">Pfra01_002036000</name>
</gene>
<dbReference type="EMBL" id="BSXT01002777">
    <property type="protein sequence ID" value="GMF50818.1"/>
    <property type="molecule type" value="Genomic_DNA"/>
</dbReference>
<dbReference type="GO" id="GO:0005524">
    <property type="term" value="F:ATP binding"/>
    <property type="evidence" value="ECO:0007669"/>
    <property type="project" value="InterPro"/>
</dbReference>
<dbReference type="PANTHER" id="PTHR38420">
    <property type="entry name" value="AP-4-A PHOSPHORYLASE II"/>
    <property type="match status" value="1"/>
</dbReference>
<protein>
    <submittedName>
        <fullName evidence="2">Unnamed protein product</fullName>
    </submittedName>
</protein>
<dbReference type="GO" id="GO:0003877">
    <property type="term" value="F:ATP:ADP adenylyltransferase activity"/>
    <property type="evidence" value="ECO:0007669"/>
    <property type="project" value="InterPro"/>
</dbReference>